<protein>
    <submittedName>
        <fullName evidence="1">Uncharacterized protein</fullName>
    </submittedName>
</protein>
<name>A0A2H3CIQ8_ARMGA</name>
<evidence type="ECO:0000313" key="1">
    <source>
        <dbReference type="EMBL" id="PBK81760.1"/>
    </source>
</evidence>
<accession>A0A2H3CIQ8</accession>
<keyword evidence="2" id="KW-1185">Reference proteome</keyword>
<dbReference type="EMBL" id="KZ293725">
    <property type="protein sequence ID" value="PBK81760.1"/>
    <property type="molecule type" value="Genomic_DNA"/>
</dbReference>
<dbReference type="AlphaFoldDB" id="A0A2H3CIQ8"/>
<dbReference type="InParanoid" id="A0A2H3CIQ8"/>
<dbReference type="Proteomes" id="UP000217790">
    <property type="component" value="Unassembled WGS sequence"/>
</dbReference>
<organism evidence="1 2">
    <name type="scientific">Armillaria gallica</name>
    <name type="common">Bulbous honey fungus</name>
    <name type="synonym">Armillaria bulbosa</name>
    <dbReference type="NCBI Taxonomy" id="47427"/>
    <lineage>
        <taxon>Eukaryota</taxon>
        <taxon>Fungi</taxon>
        <taxon>Dikarya</taxon>
        <taxon>Basidiomycota</taxon>
        <taxon>Agaricomycotina</taxon>
        <taxon>Agaricomycetes</taxon>
        <taxon>Agaricomycetidae</taxon>
        <taxon>Agaricales</taxon>
        <taxon>Marasmiineae</taxon>
        <taxon>Physalacriaceae</taxon>
        <taxon>Armillaria</taxon>
    </lineage>
</organism>
<reference evidence="2" key="1">
    <citation type="journal article" date="2017" name="Nat. Ecol. Evol.">
        <title>Genome expansion and lineage-specific genetic innovations in the forest pathogenic fungi Armillaria.</title>
        <authorList>
            <person name="Sipos G."/>
            <person name="Prasanna A.N."/>
            <person name="Walter M.C."/>
            <person name="O'Connor E."/>
            <person name="Balint B."/>
            <person name="Krizsan K."/>
            <person name="Kiss B."/>
            <person name="Hess J."/>
            <person name="Varga T."/>
            <person name="Slot J."/>
            <person name="Riley R."/>
            <person name="Boka B."/>
            <person name="Rigling D."/>
            <person name="Barry K."/>
            <person name="Lee J."/>
            <person name="Mihaltcheva S."/>
            <person name="LaButti K."/>
            <person name="Lipzen A."/>
            <person name="Waldron R."/>
            <person name="Moloney N.M."/>
            <person name="Sperisen C."/>
            <person name="Kredics L."/>
            <person name="Vagvoelgyi C."/>
            <person name="Patrignani A."/>
            <person name="Fitzpatrick D."/>
            <person name="Nagy I."/>
            <person name="Doyle S."/>
            <person name="Anderson J.B."/>
            <person name="Grigoriev I.V."/>
            <person name="Gueldener U."/>
            <person name="Muensterkoetter M."/>
            <person name="Nagy L.G."/>
        </authorList>
    </citation>
    <scope>NUCLEOTIDE SEQUENCE [LARGE SCALE GENOMIC DNA]</scope>
    <source>
        <strain evidence="2">Ar21-2</strain>
    </source>
</reference>
<proteinExistence type="predicted"/>
<evidence type="ECO:0000313" key="2">
    <source>
        <dbReference type="Proteomes" id="UP000217790"/>
    </source>
</evidence>
<gene>
    <name evidence="1" type="ORF">ARMGADRAFT_1020107</name>
</gene>
<sequence length="74" mass="8476">MSKGSTSNHHHENSIPCHFFIPNAPFLLKLVTDFEQCSRRYVSAMSYMVVLSLSTTLHHFDYSTSPSPYQGRCH</sequence>